<dbReference type="Proteomes" id="UP000233551">
    <property type="component" value="Unassembled WGS sequence"/>
</dbReference>
<protein>
    <submittedName>
        <fullName evidence="2">Uncharacterized protein</fullName>
    </submittedName>
</protein>
<organism evidence="2 3">
    <name type="scientific">Punica granatum</name>
    <name type="common">Pomegranate</name>
    <dbReference type="NCBI Taxonomy" id="22663"/>
    <lineage>
        <taxon>Eukaryota</taxon>
        <taxon>Viridiplantae</taxon>
        <taxon>Streptophyta</taxon>
        <taxon>Embryophyta</taxon>
        <taxon>Tracheophyta</taxon>
        <taxon>Spermatophyta</taxon>
        <taxon>Magnoliopsida</taxon>
        <taxon>eudicotyledons</taxon>
        <taxon>Gunneridae</taxon>
        <taxon>Pentapetalae</taxon>
        <taxon>rosids</taxon>
        <taxon>malvids</taxon>
        <taxon>Myrtales</taxon>
        <taxon>Lythraceae</taxon>
        <taxon>Punica</taxon>
    </lineage>
</organism>
<comment type="caution">
    <text evidence="2">The sequence shown here is derived from an EMBL/GenBank/DDBJ whole genome shotgun (WGS) entry which is preliminary data.</text>
</comment>
<feature type="compositionally biased region" description="Polar residues" evidence="1">
    <location>
        <begin position="32"/>
        <end position="43"/>
    </location>
</feature>
<evidence type="ECO:0000313" key="3">
    <source>
        <dbReference type="Proteomes" id="UP000233551"/>
    </source>
</evidence>
<gene>
    <name evidence="2" type="ORF">CRG98_017580</name>
</gene>
<evidence type="ECO:0000313" key="2">
    <source>
        <dbReference type="EMBL" id="PKI62028.1"/>
    </source>
</evidence>
<name>A0A2I0K0D2_PUNGR</name>
<sequence>MPVHGQQMPWRPRIEAFENGIPLVSPKITGITNAKTTTNSGRQSLEARRRSTQELKSLVMRTGHPQRTSNRPSDKTSLRQINPPRLHMMQSSSRHSIHATNYEPCLSLHHPSIILTQRQAKLLFSAPYNIYSSYVFLSACICCFRGFTPTIHCTRVSHPHRIALGFHICITLHSGFTPVSNCVQVSHPVYYFRVSHPFYCTRVSHPPFVIQGFTPTIHNSGFHTRFYCIHGFTPTFTTFRVPHPHRCFQGFTFASLHSRFQTRFHYIQSFTPVVLHQGFHTRGSAFRVSHPHRCIKGFTPISTSFWLTNSSNAYQQ</sequence>
<dbReference type="AlphaFoldDB" id="A0A2I0K0D2"/>
<proteinExistence type="predicted"/>
<dbReference type="EMBL" id="PGOL01000989">
    <property type="protein sequence ID" value="PKI62028.1"/>
    <property type="molecule type" value="Genomic_DNA"/>
</dbReference>
<reference evidence="2 3" key="1">
    <citation type="submission" date="2017-11" db="EMBL/GenBank/DDBJ databases">
        <title>De-novo sequencing of pomegranate (Punica granatum L.) genome.</title>
        <authorList>
            <person name="Akparov Z."/>
            <person name="Amiraslanov A."/>
            <person name="Hajiyeva S."/>
            <person name="Abbasov M."/>
            <person name="Kaur K."/>
            <person name="Hamwieh A."/>
            <person name="Solovyev V."/>
            <person name="Salamov A."/>
            <person name="Braich B."/>
            <person name="Kosarev P."/>
            <person name="Mahmoud A."/>
            <person name="Hajiyev E."/>
            <person name="Babayeva S."/>
            <person name="Izzatullayeva V."/>
            <person name="Mammadov A."/>
            <person name="Mammadov A."/>
            <person name="Sharifova S."/>
            <person name="Ojaghi J."/>
            <person name="Eynullazada K."/>
            <person name="Bayramov B."/>
            <person name="Abdulazimova A."/>
            <person name="Shahmuradov I."/>
        </authorList>
    </citation>
    <scope>NUCLEOTIDE SEQUENCE [LARGE SCALE GENOMIC DNA]</scope>
    <source>
        <strain evidence="3">cv. AG2017</strain>
        <tissue evidence="2">Leaf</tissue>
    </source>
</reference>
<keyword evidence="3" id="KW-1185">Reference proteome</keyword>
<evidence type="ECO:0000256" key="1">
    <source>
        <dbReference type="SAM" id="MobiDB-lite"/>
    </source>
</evidence>
<accession>A0A2I0K0D2</accession>
<feature type="region of interest" description="Disordered" evidence="1">
    <location>
        <begin position="32"/>
        <end position="51"/>
    </location>
</feature>
<feature type="region of interest" description="Disordered" evidence="1">
    <location>
        <begin position="56"/>
        <end position="79"/>
    </location>
</feature>